<dbReference type="EMBL" id="ACIM02000001">
    <property type="protein sequence ID" value="EEW97527.1"/>
    <property type="molecule type" value="Genomic_DNA"/>
</dbReference>
<dbReference type="Proteomes" id="UP000004736">
    <property type="component" value="Unassembled WGS sequence"/>
</dbReference>
<dbReference type="GO" id="GO:0010181">
    <property type="term" value="F:FMN binding"/>
    <property type="evidence" value="ECO:0007669"/>
    <property type="project" value="InterPro"/>
</dbReference>
<name>C9LPP1_9FIRM</name>
<feature type="domain" description="Flavin reductase like" evidence="4">
    <location>
        <begin position="33"/>
        <end position="176"/>
    </location>
</feature>
<dbReference type="InterPro" id="IPR012349">
    <property type="entry name" value="Split_barrel_FMN-bd"/>
</dbReference>
<evidence type="ECO:0000313" key="6">
    <source>
        <dbReference type="Proteomes" id="UP000004736"/>
    </source>
</evidence>
<dbReference type="eggNOG" id="COG1853">
    <property type="taxonomic scope" value="Bacteria"/>
</dbReference>
<comment type="similarity">
    <text evidence="3">Belongs to the flavoredoxin family.</text>
</comment>
<dbReference type="STRING" id="592028.GCWU000321_01521"/>
<evidence type="ECO:0000313" key="5">
    <source>
        <dbReference type="EMBL" id="EEW97527.1"/>
    </source>
</evidence>
<keyword evidence="6" id="KW-1185">Reference proteome</keyword>
<dbReference type="InterPro" id="IPR052174">
    <property type="entry name" value="Flavoredoxin"/>
</dbReference>
<dbReference type="GO" id="GO:0016646">
    <property type="term" value="F:oxidoreductase activity, acting on the CH-NH group of donors, NAD or NADP as acceptor"/>
    <property type="evidence" value="ECO:0007669"/>
    <property type="project" value="UniProtKB-ARBA"/>
</dbReference>
<organism evidence="5 6">
    <name type="scientific">Dialister invisus DSM 15470</name>
    <dbReference type="NCBI Taxonomy" id="592028"/>
    <lineage>
        <taxon>Bacteria</taxon>
        <taxon>Bacillati</taxon>
        <taxon>Bacillota</taxon>
        <taxon>Negativicutes</taxon>
        <taxon>Veillonellales</taxon>
        <taxon>Veillonellaceae</taxon>
        <taxon>Dialister</taxon>
    </lineage>
</organism>
<comment type="caution">
    <text evidence="5">The sequence shown here is derived from an EMBL/GenBank/DDBJ whole genome shotgun (WGS) entry which is preliminary data.</text>
</comment>
<reference evidence="5" key="1">
    <citation type="submission" date="2009-09" db="EMBL/GenBank/DDBJ databases">
        <authorList>
            <person name="Weinstock G."/>
            <person name="Sodergren E."/>
            <person name="Clifton S."/>
            <person name="Fulton L."/>
            <person name="Fulton B."/>
            <person name="Courtney L."/>
            <person name="Fronick C."/>
            <person name="Harrison M."/>
            <person name="Strong C."/>
            <person name="Farmer C."/>
            <person name="Delahaunty K."/>
            <person name="Markovic C."/>
            <person name="Hall O."/>
            <person name="Minx P."/>
            <person name="Tomlinson C."/>
            <person name="Mitreva M."/>
            <person name="Nelson J."/>
            <person name="Hou S."/>
            <person name="Wollam A."/>
            <person name="Pepin K.H."/>
            <person name="Johnson M."/>
            <person name="Bhonagiri V."/>
            <person name="Nash W.E."/>
            <person name="Warren W."/>
            <person name="Chinwalla A."/>
            <person name="Mardis E.R."/>
            <person name="Wilson R.K."/>
        </authorList>
    </citation>
    <scope>NUCLEOTIDE SEQUENCE [LARGE SCALE GENOMIC DNA]</scope>
    <source>
        <strain evidence="5">DSM 15470</strain>
    </source>
</reference>
<sequence>MIDVVIYRKFRVSCGIKQGGSIMKKHFKPNTWLYPQPVLVIASYGADGTADGMVAAWGGIYDTNRVGFMLDHTHKTVANLLEKKAFTVSMATVSTMAEADYLGIVSGNRVPDKVARAGLHAVKSEFVDAPVLSEFPLTLECKVSKVTKVGEDYHFVGDIVNILVDEDILTDGKIDVKKLQAITFDPAGGKYIALGDAVGNAYREGRKYME</sequence>
<dbReference type="SUPFAM" id="SSF50475">
    <property type="entry name" value="FMN-binding split barrel"/>
    <property type="match status" value="1"/>
</dbReference>
<dbReference type="PANTHER" id="PTHR43567">
    <property type="entry name" value="FLAVOREDOXIN-RELATED-RELATED"/>
    <property type="match status" value="1"/>
</dbReference>
<protein>
    <recommendedName>
        <fullName evidence="4">Flavin reductase like domain-containing protein</fullName>
    </recommendedName>
</protein>
<evidence type="ECO:0000256" key="3">
    <source>
        <dbReference type="ARBA" id="ARBA00038054"/>
    </source>
</evidence>
<dbReference type="AlphaFoldDB" id="C9LPP1"/>
<dbReference type="PANTHER" id="PTHR43567:SF1">
    <property type="entry name" value="FLAVOREDOXIN"/>
    <property type="match status" value="1"/>
</dbReference>
<accession>C9LPP1</accession>
<evidence type="ECO:0000256" key="1">
    <source>
        <dbReference type="ARBA" id="ARBA00001917"/>
    </source>
</evidence>
<evidence type="ECO:0000259" key="4">
    <source>
        <dbReference type="SMART" id="SM00903"/>
    </source>
</evidence>
<keyword evidence="2" id="KW-0285">Flavoprotein</keyword>
<dbReference type="SMART" id="SM00903">
    <property type="entry name" value="Flavin_Reduct"/>
    <property type="match status" value="1"/>
</dbReference>
<proteinExistence type="inferred from homology"/>
<dbReference type="HOGENOM" id="CLU_059021_5_5_9"/>
<dbReference type="Gene3D" id="2.30.110.10">
    <property type="entry name" value="Electron Transport, Fmn-binding Protein, Chain A"/>
    <property type="match status" value="1"/>
</dbReference>
<comment type="cofactor">
    <cofactor evidence="1">
        <name>FMN</name>
        <dbReference type="ChEBI" id="CHEBI:58210"/>
    </cofactor>
</comment>
<dbReference type="Pfam" id="PF01613">
    <property type="entry name" value="Flavin_Reduct"/>
    <property type="match status" value="1"/>
</dbReference>
<dbReference type="InterPro" id="IPR002563">
    <property type="entry name" value="Flavin_Rdtase-like_dom"/>
</dbReference>
<evidence type="ECO:0000256" key="2">
    <source>
        <dbReference type="ARBA" id="ARBA00022630"/>
    </source>
</evidence>
<gene>
    <name evidence="5" type="ORF">GCWU000321_01521</name>
</gene>